<evidence type="ECO:0000256" key="1">
    <source>
        <dbReference type="SAM" id="MobiDB-lite"/>
    </source>
</evidence>
<feature type="compositionally biased region" description="Basic and acidic residues" evidence="1">
    <location>
        <begin position="206"/>
        <end position="221"/>
    </location>
</feature>
<keyword evidence="3" id="KW-1185">Reference proteome</keyword>
<dbReference type="Gene3D" id="1.10.418.10">
    <property type="entry name" value="Calponin-like domain"/>
    <property type="match status" value="1"/>
</dbReference>
<proteinExistence type="predicted"/>
<dbReference type="InterPro" id="IPR002017">
    <property type="entry name" value="Spectrin_repeat"/>
</dbReference>
<feature type="compositionally biased region" description="Low complexity" evidence="1">
    <location>
        <begin position="189"/>
        <end position="205"/>
    </location>
</feature>
<organism evidence="2 3">
    <name type="scientific">Acropora cervicornis</name>
    <name type="common">Staghorn coral</name>
    <dbReference type="NCBI Taxonomy" id="6130"/>
    <lineage>
        <taxon>Eukaryota</taxon>
        <taxon>Metazoa</taxon>
        <taxon>Cnidaria</taxon>
        <taxon>Anthozoa</taxon>
        <taxon>Hexacorallia</taxon>
        <taxon>Scleractinia</taxon>
        <taxon>Astrocoeniina</taxon>
        <taxon>Acroporidae</taxon>
        <taxon>Acropora</taxon>
    </lineage>
</organism>
<dbReference type="InterPro" id="IPR036872">
    <property type="entry name" value="CH_dom_sf"/>
</dbReference>
<feature type="region of interest" description="Disordered" evidence="1">
    <location>
        <begin position="277"/>
        <end position="313"/>
    </location>
</feature>
<dbReference type="Proteomes" id="UP001249851">
    <property type="component" value="Unassembled WGS sequence"/>
</dbReference>
<accession>A0AAD9V1T0</accession>
<evidence type="ECO:0000313" key="2">
    <source>
        <dbReference type="EMBL" id="KAK2558061.1"/>
    </source>
</evidence>
<protein>
    <submittedName>
        <fullName evidence="2">Dystrophin</fullName>
    </submittedName>
</protein>
<reference evidence="2" key="2">
    <citation type="journal article" date="2023" name="Science">
        <title>Genomic signatures of disease resistance in endangered staghorn corals.</title>
        <authorList>
            <person name="Vollmer S.V."/>
            <person name="Selwyn J.D."/>
            <person name="Despard B.A."/>
            <person name="Roesel C.L."/>
        </authorList>
    </citation>
    <scope>NUCLEOTIDE SEQUENCE</scope>
    <source>
        <strain evidence="2">K2</strain>
    </source>
</reference>
<dbReference type="SMART" id="SM00150">
    <property type="entry name" value="SPEC"/>
    <property type="match status" value="2"/>
</dbReference>
<gene>
    <name evidence="2" type="ORF">P5673_019630</name>
</gene>
<sequence length="818" mass="95427">MFWLFGYSIFFLSLNLNLIRLYLFCSPSLVDIKAISSSDVNSRFAHALSLAAERYDVPSLFEPEDFNTVVPDKNMITLFLSYLYRPSISGERNMAKTEMVHPIPTRKVEYEFKPIASHQQTSLSLNVTSDFQSITTSTREHKTQNHEVFHAVTSVKDTGQEKVLYIAGFPQSIQIQERRALVVSPFRKPTPYSSRSSSPSDVHSPPSKEHSEDKYNGDEPLKFTPPPLTSETTRYQSTSSTVNNKRVITDEVMSVTYTTKQKVLAFPTEKYINQSMKDDANRATPKEVITSEKKTEEQTGDRKQTHMNKELKGSKDILILSNENSDDDSAEKKTELFEEAWEPESANEEDIAKDEEDIALARDSHFTINGSCYQGSGTTCMDYLNQELDAVDQSLLELEQILKDSDKGCMDLNTTKNAMDLYKETLFQLESIEPKLYDVLEEGKSMITDRRFDKLQEDYFNDRMDATEHKLKSLEENINMEHERLLDLYIILLKQHLERMNDWLVRAESRMALDDVIEPTQEGVEKQVAHHEDFQEELSNYSMVNMILEMDLEDPAIDETIRDWVKVLSERWAAVWTWAEEWKKKLAKTHLHWNKFREEEKDVLWWLTEKEQTLGAVSEIDITDDQQVKTRLNLMKTLEKEMKSQETKLESLYNTGEQLIKDANYYNSNAKGIRNQIEDFEKCWVDIFRFVKERTEMLEDAHSWMGQMGNLMREVRSWLDDTEKVLQLLQEEKDLSNENKIHETIESKCDERDQNQVKVNEIMKLEDALGYSIDDTSLYYMKRVTKPFHKRWNAISRTLNRCRDGDYPFIEHDGCFVL</sequence>
<dbReference type="EMBL" id="JARQWQ010000046">
    <property type="protein sequence ID" value="KAK2558061.1"/>
    <property type="molecule type" value="Genomic_DNA"/>
</dbReference>
<evidence type="ECO:0000313" key="3">
    <source>
        <dbReference type="Proteomes" id="UP001249851"/>
    </source>
</evidence>
<reference evidence="2" key="1">
    <citation type="journal article" date="2023" name="G3 (Bethesda)">
        <title>Whole genome assembly and annotation of the endangered Caribbean coral Acropora cervicornis.</title>
        <authorList>
            <person name="Selwyn J.D."/>
            <person name="Vollmer S.V."/>
        </authorList>
    </citation>
    <scope>NUCLEOTIDE SEQUENCE</scope>
    <source>
        <strain evidence="2">K2</strain>
    </source>
</reference>
<dbReference type="SUPFAM" id="SSF47576">
    <property type="entry name" value="Calponin-homology domain, CH-domain"/>
    <property type="match status" value="1"/>
</dbReference>
<dbReference type="InterPro" id="IPR018159">
    <property type="entry name" value="Spectrin/alpha-actinin"/>
</dbReference>
<comment type="caution">
    <text evidence="2">The sequence shown here is derived from an EMBL/GenBank/DDBJ whole genome shotgun (WGS) entry which is preliminary data.</text>
</comment>
<dbReference type="AlphaFoldDB" id="A0AAD9V1T0"/>
<name>A0AAD9V1T0_ACRCE</name>
<dbReference type="SUPFAM" id="SSF46966">
    <property type="entry name" value="Spectrin repeat"/>
    <property type="match status" value="3"/>
</dbReference>
<dbReference type="Pfam" id="PF00435">
    <property type="entry name" value="Spectrin"/>
    <property type="match status" value="1"/>
</dbReference>
<feature type="region of interest" description="Disordered" evidence="1">
    <location>
        <begin position="188"/>
        <end position="241"/>
    </location>
</feature>
<dbReference type="Gene3D" id="1.20.58.60">
    <property type="match status" value="2"/>
</dbReference>
<dbReference type="CDD" id="cd00176">
    <property type="entry name" value="SPEC"/>
    <property type="match status" value="2"/>
</dbReference>
<feature type="compositionally biased region" description="Polar residues" evidence="1">
    <location>
        <begin position="229"/>
        <end position="241"/>
    </location>
</feature>